<evidence type="ECO:0000256" key="3">
    <source>
        <dbReference type="ARBA" id="ARBA00022452"/>
    </source>
</evidence>
<evidence type="ECO:0000313" key="11">
    <source>
        <dbReference type="EMBL" id="GLB49621.1"/>
    </source>
</evidence>
<protein>
    <submittedName>
        <fullName evidence="11">SusC/RagA family TonB-linked outer membrane protein</fullName>
    </submittedName>
</protein>
<dbReference type="Gene3D" id="2.40.170.20">
    <property type="entry name" value="TonB-dependent receptor, beta-barrel domain"/>
    <property type="match status" value="1"/>
</dbReference>
<sequence>MSQKKLRKGIIFLIILLGVTVNAQTATQKTVTGKITDEFGMALAGVNVMVKGQDKRGTTTNFDGEYSISVTSSETLVFSYIGLETIERRVGDQNEIDVVLKESSNELGQVVVVGYTQLKKEHLTGAIETIDVEEVEDLPVSDLSTAIQGRIVGVGVSGGSTRPGSNATISIRNSQSFTKDAADGPLYVIDGVVQMDSQGQNSNELFNTLDSSEIESITFLKDASAAIYGSRAANGVILITTKKGKPGKPRFNYSGSYGTNDETYRSKVLSGYQFAQYYNILNGPNGANATPGEVDRFFSDDELEFFRTHNYDWLEDAWSSSFNMRHTLNVSGGSENAKYYGGMSYYTQDGNLSSLDYDKWTFRSGVDLKVTDNFRAGVQVSGNYSDLTKTFNKIGGENDENDYRNLLLAPQYIPSYVDGNPVRLPGTSSLAQYHYYEIQRLNNLATTNDKLLTVNVFAEYDVPFIKGLKLRGSYNRNMGGSRGTQVGTTYELYEFNGLGTNGHIYEGGSIKNVRTYKNGNRLYYSNSNSLTKQANFTMNYAHDFGQHSINAVFSIERAEAESSQEDVWKENPIPSTNGSFGSAFGSIDGKNASYETGNLSYVARVNYEYNDKYLLEVLYRTDASTKFAPENYWGNFYSLSGGWVISKEDFFKANSVNYLKLRFGYGKLGKDNTRVWLWRQRYTPQNGQGAVFGGNSDGSVAIRMEAAPNRDAVWSDVYQKNIGLDARFLDQRLSTSVNYFHNEEKNGLSERTGNVPITVGGTIAPENFLNYTYFGYEIAIDWNDDITEDMSYGIGARFSWSDNKVKSGNFNDEDILKPWMPKPGESSDNGMWGYDYIGMFKNQADIDSYVAENNIQQVFGVTADNLRPGMLYYRDVRGQYLGNGEFAAPDGIIDENDQVQLSKKKDNHYGFGTTLKFKYKSLSINAVISGSFGGWAEIDGRKAMHQNISRTYQSVPAYWSDIYDPELNPNGKYPNPYWGDVSTTPVSKFWEVSSFRAACRNITLSYKLPEKFADKMNISNCRVNLIALNPFTLYNPYDYKYPEGAFDTYPVLRTFSLGVNFTL</sequence>
<keyword evidence="2 8" id="KW-0813">Transport</keyword>
<keyword evidence="4 8" id="KW-0812">Transmembrane</keyword>
<evidence type="ECO:0000256" key="5">
    <source>
        <dbReference type="ARBA" id="ARBA00022729"/>
    </source>
</evidence>
<keyword evidence="5 9" id="KW-0732">Signal</keyword>
<feature type="signal peptide" evidence="9">
    <location>
        <begin position="1"/>
        <end position="23"/>
    </location>
</feature>
<reference evidence="11" key="1">
    <citation type="submission" date="2022-07" db="EMBL/GenBank/DDBJ databases">
        <title>Taxonomy of Novel Oxalotrophic and Methylotrophic Bacteria.</title>
        <authorList>
            <person name="Sahin N."/>
            <person name="Tani A."/>
        </authorList>
    </citation>
    <scope>NUCLEOTIDE SEQUENCE</scope>
    <source>
        <strain evidence="11">Y10</strain>
    </source>
</reference>
<gene>
    <name evidence="11" type="ORF">Y10_19890</name>
</gene>
<dbReference type="EMBL" id="BRVO01000002">
    <property type="protein sequence ID" value="GLB49621.1"/>
    <property type="molecule type" value="Genomic_DNA"/>
</dbReference>
<evidence type="ECO:0000259" key="10">
    <source>
        <dbReference type="Pfam" id="PF07715"/>
    </source>
</evidence>
<evidence type="ECO:0000256" key="1">
    <source>
        <dbReference type="ARBA" id="ARBA00004571"/>
    </source>
</evidence>
<dbReference type="InterPro" id="IPR036942">
    <property type="entry name" value="Beta-barrel_TonB_sf"/>
</dbReference>
<dbReference type="InterPro" id="IPR037066">
    <property type="entry name" value="Plug_dom_sf"/>
</dbReference>
<dbReference type="SUPFAM" id="SSF56935">
    <property type="entry name" value="Porins"/>
    <property type="match status" value="1"/>
</dbReference>
<dbReference type="InterPro" id="IPR008969">
    <property type="entry name" value="CarboxyPept-like_regulatory"/>
</dbReference>
<dbReference type="InterPro" id="IPR039426">
    <property type="entry name" value="TonB-dep_rcpt-like"/>
</dbReference>
<dbReference type="NCBIfam" id="TIGR04057">
    <property type="entry name" value="SusC_RagA_signa"/>
    <property type="match status" value="1"/>
</dbReference>
<feature type="domain" description="TonB-dependent receptor plug" evidence="10">
    <location>
        <begin position="120"/>
        <end position="236"/>
    </location>
</feature>
<evidence type="ECO:0000256" key="6">
    <source>
        <dbReference type="ARBA" id="ARBA00023136"/>
    </source>
</evidence>
<keyword evidence="7 8" id="KW-0998">Cell outer membrane</keyword>
<dbReference type="InterPro" id="IPR012910">
    <property type="entry name" value="Plug_dom"/>
</dbReference>
<evidence type="ECO:0000256" key="7">
    <source>
        <dbReference type="ARBA" id="ARBA00023237"/>
    </source>
</evidence>
<accession>A0ABQ5MJN0</accession>
<keyword evidence="6 8" id="KW-0472">Membrane</keyword>
<evidence type="ECO:0000256" key="2">
    <source>
        <dbReference type="ARBA" id="ARBA00022448"/>
    </source>
</evidence>
<name>A0ABQ5MJN0_9FLAO</name>
<dbReference type="SUPFAM" id="SSF49464">
    <property type="entry name" value="Carboxypeptidase regulatory domain-like"/>
    <property type="match status" value="1"/>
</dbReference>
<evidence type="ECO:0000256" key="9">
    <source>
        <dbReference type="SAM" id="SignalP"/>
    </source>
</evidence>
<dbReference type="InterPro" id="IPR023996">
    <property type="entry name" value="TonB-dep_OMP_SusC/RagA"/>
</dbReference>
<evidence type="ECO:0000256" key="8">
    <source>
        <dbReference type="PROSITE-ProRule" id="PRU01360"/>
    </source>
</evidence>
<dbReference type="PROSITE" id="PS52016">
    <property type="entry name" value="TONB_DEPENDENT_REC_3"/>
    <property type="match status" value="1"/>
</dbReference>
<dbReference type="NCBIfam" id="TIGR04056">
    <property type="entry name" value="OMP_RagA_SusC"/>
    <property type="match status" value="1"/>
</dbReference>
<dbReference type="Pfam" id="PF07715">
    <property type="entry name" value="Plug"/>
    <property type="match status" value="1"/>
</dbReference>
<evidence type="ECO:0000313" key="12">
    <source>
        <dbReference type="Proteomes" id="UP001143543"/>
    </source>
</evidence>
<dbReference type="Gene3D" id="2.170.130.10">
    <property type="entry name" value="TonB-dependent receptor, plug domain"/>
    <property type="match status" value="1"/>
</dbReference>
<dbReference type="PANTHER" id="PTHR30069:SF29">
    <property type="entry name" value="HEMOGLOBIN AND HEMOGLOBIN-HAPTOGLOBIN-BINDING PROTEIN 1-RELATED"/>
    <property type="match status" value="1"/>
</dbReference>
<comment type="similarity">
    <text evidence="8">Belongs to the TonB-dependent receptor family.</text>
</comment>
<dbReference type="PANTHER" id="PTHR30069">
    <property type="entry name" value="TONB-DEPENDENT OUTER MEMBRANE RECEPTOR"/>
    <property type="match status" value="1"/>
</dbReference>
<proteinExistence type="inferred from homology"/>
<dbReference type="Pfam" id="PF13715">
    <property type="entry name" value="CarbopepD_reg_2"/>
    <property type="match status" value="1"/>
</dbReference>
<organism evidence="11 12">
    <name type="scientific">Neptunitalea lumnitzerae</name>
    <dbReference type="NCBI Taxonomy" id="2965509"/>
    <lineage>
        <taxon>Bacteria</taxon>
        <taxon>Pseudomonadati</taxon>
        <taxon>Bacteroidota</taxon>
        <taxon>Flavobacteriia</taxon>
        <taxon>Flavobacteriales</taxon>
        <taxon>Flavobacteriaceae</taxon>
        <taxon>Neptunitalea</taxon>
    </lineage>
</organism>
<keyword evidence="12" id="KW-1185">Reference proteome</keyword>
<dbReference type="Gene3D" id="2.60.40.1120">
    <property type="entry name" value="Carboxypeptidase-like, regulatory domain"/>
    <property type="match status" value="1"/>
</dbReference>
<dbReference type="Proteomes" id="UP001143543">
    <property type="component" value="Unassembled WGS sequence"/>
</dbReference>
<evidence type="ECO:0000256" key="4">
    <source>
        <dbReference type="ARBA" id="ARBA00022692"/>
    </source>
</evidence>
<dbReference type="InterPro" id="IPR023997">
    <property type="entry name" value="TonB-dep_OMP_SusC/RagA_CS"/>
</dbReference>
<comment type="subcellular location">
    <subcellularLocation>
        <location evidence="1 8">Cell outer membrane</location>
        <topology evidence="1 8">Multi-pass membrane protein</topology>
    </subcellularLocation>
</comment>
<dbReference type="RefSeq" id="WP_281765248.1">
    <property type="nucleotide sequence ID" value="NZ_BRVO01000002.1"/>
</dbReference>
<comment type="caution">
    <text evidence="11">The sequence shown here is derived from an EMBL/GenBank/DDBJ whole genome shotgun (WGS) entry which is preliminary data.</text>
</comment>
<keyword evidence="3 8" id="KW-1134">Transmembrane beta strand</keyword>
<feature type="chain" id="PRO_5045040921" evidence="9">
    <location>
        <begin position="24"/>
        <end position="1063"/>
    </location>
</feature>